<evidence type="ECO:0008006" key="4">
    <source>
        <dbReference type="Google" id="ProtNLM"/>
    </source>
</evidence>
<feature type="compositionally biased region" description="Basic and acidic residues" evidence="1">
    <location>
        <begin position="7"/>
        <end position="28"/>
    </location>
</feature>
<dbReference type="InterPro" id="IPR006994">
    <property type="entry name" value="TCF25/Rqc1"/>
</dbReference>
<comment type="caution">
    <text evidence="2">The sequence shown here is derived from an EMBL/GenBank/DDBJ whole genome shotgun (WGS) entry which is preliminary data.</text>
</comment>
<sequence length="709" mass="81708">MSSRALKRLEKQRLEQEQEQELKSKEKEIDEELDEYSTSPKQVSKFNAFDLLDDGDDDNESDNNEEKQVELTEQPEIPKKQEGITSKPKKKSKKKKNTKSKSKTLEVNSDDELDKILEELKLKDAQSQNNTMQSDNSLLESFDFEQEYNLATDSKSYNDSNFKFFTTEKLKQCLSLLSINSIANLDQDNEYKNLFGDSLSLDIIQDANSSTSLAISPEVLAHFKKLAKLTRNWGGKDRRNVPGTTRKLLLSKIRDDWLPTQTKPMNMEELKSIDEILPYYMYKEDDLDEESIIVKLTKERELGVRHFKFNKLNNISDRVANTRFYASVVMTPDPETLMTQLQQYPYHAETLLQVAMVLLRQGDNKATSNALIERAIFTFDRSVNKSFHELLQSANNGLIRLPFESFMNRQFYLCLFRYIIALGERSTFFTALSYCKFLMSLSPAEDPIGVRYFIDFYCIMAEEHKYLIQLANSPLTTTYRRWYTPGIAFSTVLAHLKLNQEDEAKQALNIAFEAHPYTAYKLYNLISIHNDLTIKEKDIKTTTESEIVSESYLIRANILWNDSKDREFLTSNLKSLFNSYKFSNGSIKDSIFGFLGLKNEENESEIPINLIRFAILSGENKSMAKLPNKIWSETFEYDLFPPKQEGDNFGGLFQGSKIVDTLIDYVDQGLLGSIIQNRTADDSGFEEILRQLELENTNGGNVEDANENE</sequence>
<dbReference type="GO" id="GO:1990116">
    <property type="term" value="P:ribosome-associated ubiquitin-dependent protein catabolic process"/>
    <property type="evidence" value="ECO:0007669"/>
    <property type="project" value="TreeGrafter"/>
</dbReference>
<dbReference type="GO" id="GO:1990112">
    <property type="term" value="C:RQC complex"/>
    <property type="evidence" value="ECO:0007669"/>
    <property type="project" value="TreeGrafter"/>
</dbReference>
<dbReference type="AlphaFoldDB" id="A0A9W4XGL5"/>
<keyword evidence="3" id="KW-1185">Reference proteome</keyword>
<dbReference type="OrthoDB" id="205993at2759"/>
<reference evidence="2" key="1">
    <citation type="submission" date="2022-12" db="EMBL/GenBank/DDBJ databases">
        <authorList>
            <person name="Brejova B."/>
        </authorList>
    </citation>
    <scope>NUCLEOTIDE SEQUENCE</scope>
</reference>
<feature type="compositionally biased region" description="Acidic residues" evidence="1">
    <location>
        <begin position="51"/>
        <end position="63"/>
    </location>
</feature>
<dbReference type="Proteomes" id="UP001152885">
    <property type="component" value="Unassembled WGS sequence"/>
</dbReference>
<feature type="region of interest" description="Disordered" evidence="1">
    <location>
        <begin position="1"/>
        <end position="106"/>
    </location>
</feature>
<evidence type="ECO:0000313" key="2">
    <source>
        <dbReference type="EMBL" id="CAI5758021.1"/>
    </source>
</evidence>
<proteinExistence type="predicted"/>
<evidence type="ECO:0000313" key="3">
    <source>
        <dbReference type="Proteomes" id="UP001152885"/>
    </source>
</evidence>
<name>A0A9W4XGL5_9ASCO</name>
<dbReference type="Pfam" id="PF04910">
    <property type="entry name" value="Tcf25"/>
    <property type="match status" value="1"/>
</dbReference>
<feature type="compositionally biased region" description="Polar residues" evidence="1">
    <location>
        <begin position="36"/>
        <end position="45"/>
    </location>
</feature>
<organism evidence="2 3">
    <name type="scientific">Candida verbasci</name>
    <dbReference type="NCBI Taxonomy" id="1227364"/>
    <lineage>
        <taxon>Eukaryota</taxon>
        <taxon>Fungi</taxon>
        <taxon>Dikarya</taxon>
        <taxon>Ascomycota</taxon>
        <taxon>Saccharomycotina</taxon>
        <taxon>Pichiomycetes</taxon>
        <taxon>Debaryomycetaceae</taxon>
        <taxon>Candida/Lodderomyces clade</taxon>
        <taxon>Candida</taxon>
    </lineage>
</organism>
<dbReference type="GO" id="GO:0072344">
    <property type="term" value="P:rescue of stalled ribosome"/>
    <property type="evidence" value="ECO:0007669"/>
    <property type="project" value="TreeGrafter"/>
</dbReference>
<dbReference type="PANTHER" id="PTHR22684">
    <property type="entry name" value="NULP1-RELATED"/>
    <property type="match status" value="1"/>
</dbReference>
<dbReference type="EMBL" id="CANTUO010000002">
    <property type="protein sequence ID" value="CAI5758021.1"/>
    <property type="molecule type" value="Genomic_DNA"/>
</dbReference>
<evidence type="ECO:0000256" key="1">
    <source>
        <dbReference type="SAM" id="MobiDB-lite"/>
    </source>
</evidence>
<accession>A0A9W4XGL5</accession>
<feature type="compositionally biased region" description="Basic and acidic residues" evidence="1">
    <location>
        <begin position="64"/>
        <end position="82"/>
    </location>
</feature>
<gene>
    <name evidence="2" type="ORF">CANVERA_P2533</name>
</gene>
<feature type="compositionally biased region" description="Basic residues" evidence="1">
    <location>
        <begin position="87"/>
        <end position="102"/>
    </location>
</feature>
<protein>
    <recommendedName>
        <fullName evidence="4">Ribosome quality control complex subunit 1</fullName>
    </recommendedName>
</protein>
<dbReference type="PANTHER" id="PTHR22684:SF0">
    <property type="entry name" value="RIBOSOME QUALITY CONTROL COMPLEX SUBUNIT TCF25"/>
    <property type="match status" value="1"/>
</dbReference>